<dbReference type="AlphaFoldDB" id="A0A133UJQ3"/>
<proteinExistence type="predicted"/>
<name>A0A133UJQ3_9EURY</name>
<feature type="domain" description="SpoVT-AbrB" evidence="1">
    <location>
        <begin position="1"/>
        <end position="46"/>
    </location>
</feature>
<reference evidence="2 3" key="1">
    <citation type="journal article" date="2016" name="Sci. Rep.">
        <title>Metabolic traits of an uncultured archaeal lineage -MSBL1- from brine pools of the Red Sea.</title>
        <authorList>
            <person name="Mwirichia R."/>
            <person name="Alam I."/>
            <person name="Rashid M."/>
            <person name="Vinu M."/>
            <person name="Ba-Alawi W."/>
            <person name="Anthony Kamau A."/>
            <person name="Kamanda Ngugi D."/>
            <person name="Goker M."/>
            <person name="Klenk H.P."/>
            <person name="Bajic V."/>
            <person name="Stingl U."/>
        </authorList>
    </citation>
    <scope>NUCLEOTIDE SEQUENCE [LARGE SCALE GENOMIC DNA]</scope>
    <source>
        <strain evidence="2">SCGC-AAA259E19</strain>
    </source>
</reference>
<keyword evidence="3" id="KW-1185">Reference proteome</keyword>
<gene>
    <name evidence="2" type="ORF">AKJ65_04410</name>
</gene>
<organism evidence="2 3">
    <name type="scientific">candidate division MSBL1 archaeon SCGC-AAA259E19</name>
    <dbReference type="NCBI Taxonomy" id="1698264"/>
    <lineage>
        <taxon>Archaea</taxon>
        <taxon>Methanobacteriati</taxon>
        <taxon>Methanobacteriota</taxon>
        <taxon>candidate division MSBL1</taxon>
    </lineage>
</organism>
<evidence type="ECO:0000259" key="1">
    <source>
        <dbReference type="PROSITE" id="PS51740"/>
    </source>
</evidence>
<sequence length="72" mass="8040">MGTVKMDDKYRVLLSKDVRERAEIGKEDELVAIPFNKGVILLSPDESYVGSLTGFGFSEEKHEASRFLFGEG</sequence>
<dbReference type="InterPro" id="IPR007159">
    <property type="entry name" value="SpoVT-AbrB_dom"/>
</dbReference>
<dbReference type="InterPro" id="IPR037914">
    <property type="entry name" value="SpoVT-AbrB_sf"/>
</dbReference>
<dbReference type="EMBL" id="LHXO01000058">
    <property type="protein sequence ID" value="KXA94434.1"/>
    <property type="molecule type" value="Genomic_DNA"/>
</dbReference>
<dbReference type="SUPFAM" id="SSF89447">
    <property type="entry name" value="AbrB/MazE/MraZ-like"/>
    <property type="match status" value="1"/>
</dbReference>
<dbReference type="Proteomes" id="UP000070284">
    <property type="component" value="Unassembled WGS sequence"/>
</dbReference>
<accession>A0A133UJQ3</accession>
<comment type="caution">
    <text evidence="2">The sequence shown here is derived from an EMBL/GenBank/DDBJ whole genome shotgun (WGS) entry which is preliminary data.</text>
</comment>
<dbReference type="PROSITE" id="PS51740">
    <property type="entry name" value="SPOVT_ABRB"/>
    <property type="match status" value="1"/>
</dbReference>
<evidence type="ECO:0000313" key="3">
    <source>
        <dbReference type="Proteomes" id="UP000070284"/>
    </source>
</evidence>
<protein>
    <recommendedName>
        <fullName evidence="1">SpoVT-AbrB domain-containing protein</fullName>
    </recommendedName>
</protein>
<dbReference type="GO" id="GO:0003677">
    <property type="term" value="F:DNA binding"/>
    <property type="evidence" value="ECO:0007669"/>
    <property type="project" value="InterPro"/>
</dbReference>
<evidence type="ECO:0000313" key="2">
    <source>
        <dbReference type="EMBL" id="KXA94434.1"/>
    </source>
</evidence>